<dbReference type="EMBL" id="MHLO01000035">
    <property type="protein sequence ID" value="OGZ11294.1"/>
    <property type="molecule type" value="Genomic_DNA"/>
</dbReference>
<accession>A0A1G2DCE5</accession>
<evidence type="ECO:0000256" key="1">
    <source>
        <dbReference type="SAM" id="SignalP"/>
    </source>
</evidence>
<feature type="signal peptide" evidence="1">
    <location>
        <begin position="1"/>
        <end position="25"/>
    </location>
</feature>
<feature type="chain" id="PRO_5009582533" description="DUF5667 domain-containing protein" evidence="1">
    <location>
        <begin position="26"/>
        <end position="312"/>
    </location>
</feature>
<evidence type="ECO:0000313" key="2">
    <source>
        <dbReference type="EMBL" id="OGZ11294.1"/>
    </source>
</evidence>
<reference evidence="2 3" key="1">
    <citation type="journal article" date="2016" name="Nat. Commun.">
        <title>Thousands of microbial genomes shed light on interconnected biogeochemical processes in an aquifer system.</title>
        <authorList>
            <person name="Anantharaman K."/>
            <person name="Brown C.T."/>
            <person name="Hug L.A."/>
            <person name="Sharon I."/>
            <person name="Castelle C.J."/>
            <person name="Probst A.J."/>
            <person name="Thomas B.C."/>
            <person name="Singh A."/>
            <person name="Wilkins M.J."/>
            <person name="Karaoz U."/>
            <person name="Brodie E.L."/>
            <person name="Williams K.H."/>
            <person name="Hubbard S.S."/>
            <person name="Banfield J.F."/>
        </authorList>
    </citation>
    <scope>NUCLEOTIDE SEQUENCE [LARGE SCALE GENOMIC DNA]</scope>
</reference>
<evidence type="ECO:0000313" key="3">
    <source>
        <dbReference type="Proteomes" id="UP000178636"/>
    </source>
</evidence>
<dbReference type="Proteomes" id="UP000178636">
    <property type="component" value="Unassembled WGS sequence"/>
</dbReference>
<keyword evidence="1" id="KW-0732">Signal</keyword>
<comment type="caution">
    <text evidence="2">The sequence shown here is derived from an EMBL/GenBank/DDBJ whole genome shotgun (WGS) entry which is preliminary data.</text>
</comment>
<name>A0A1G2DCE5_9BACT</name>
<gene>
    <name evidence="2" type="ORF">A3C93_05115</name>
</gene>
<proteinExistence type="predicted"/>
<sequence length="312" mass="33127">MTPINRVRTTIAIAVVSLFPAFAAAAPSCAPTKDDEAAVAQAYTKHDADVTRLAATMANAKGDALLNALEGMVSATKSLRGATTSFSKEYCERARKTVDTLFGALTANYQGEDRVRYLMITERIAGDLGVPLSSAQNSEITAAVKPVIEKAVKDLDDAVAKKDVDGIEKAHSALGQFANTEIGKSMGVTEKRKAAVDAYRAIEQAARKAPDTTKLLADARTALTAGNYREALRAIETAEEAVDKPTAEMTTLRKELSDKWLADEFGKADKAMGAVKAAVTDQSVAGAANALRSACNLARRLDVKNDRCNASR</sequence>
<organism evidence="2 3">
    <name type="scientific">Candidatus Lloydbacteria bacterium RIFCSPHIGHO2_02_FULL_54_17</name>
    <dbReference type="NCBI Taxonomy" id="1798664"/>
    <lineage>
        <taxon>Bacteria</taxon>
        <taxon>Candidatus Lloydiibacteriota</taxon>
    </lineage>
</organism>
<evidence type="ECO:0008006" key="4">
    <source>
        <dbReference type="Google" id="ProtNLM"/>
    </source>
</evidence>
<protein>
    <recommendedName>
        <fullName evidence="4">DUF5667 domain-containing protein</fullName>
    </recommendedName>
</protein>
<dbReference type="AlphaFoldDB" id="A0A1G2DCE5"/>